<dbReference type="OrthoDB" id="2430314at2759"/>
<sequence>ILFSSNTPIPFHTSILTGEGWMLELLNGHPERIRISLGVSHDAFDGLLQLLVQHGVVPSRNGISVEEQLGIFLY</sequence>
<dbReference type="EMBL" id="KN819384">
    <property type="protein sequence ID" value="KIJ11230.1"/>
    <property type="molecule type" value="Genomic_DNA"/>
</dbReference>
<dbReference type="EMBL" id="KN819757">
    <property type="protein sequence ID" value="KIJ07885.1"/>
    <property type="molecule type" value="Genomic_DNA"/>
</dbReference>
<accession>A0A0C9T6A3</accession>
<dbReference type="HOGENOM" id="CLU_171507_1_1_1"/>
<dbReference type="Proteomes" id="UP000053647">
    <property type="component" value="Unassembled WGS sequence"/>
</dbReference>
<dbReference type="InterPro" id="IPR058353">
    <property type="entry name" value="DUF8040"/>
</dbReference>
<name>A0A0C9T6A3_PAXIN</name>
<gene>
    <name evidence="2" type="ORF">PAXINDRAFT_34264</name>
    <name evidence="3" type="ORF">PAXINDRAFT_37933</name>
</gene>
<dbReference type="Pfam" id="PF26138">
    <property type="entry name" value="DUF8040"/>
    <property type="match status" value="1"/>
</dbReference>
<reference evidence="3 4" key="1">
    <citation type="submission" date="2014-06" db="EMBL/GenBank/DDBJ databases">
        <authorList>
            <consortium name="DOE Joint Genome Institute"/>
            <person name="Kuo A."/>
            <person name="Kohler A."/>
            <person name="Nagy L.G."/>
            <person name="Floudas D."/>
            <person name="Copeland A."/>
            <person name="Barry K.W."/>
            <person name="Cichocki N."/>
            <person name="Veneault-Fourrey C."/>
            <person name="LaButti K."/>
            <person name="Lindquist E.A."/>
            <person name="Lipzen A."/>
            <person name="Lundell T."/>
            <person name="Morin E."/>
            <person name="Murat C."/>
            <person name="Sun H."/>
            <person name="Tunlid A."/>
            <person name="Henrissat B."/>
            <person name="Grigoriev I.V."/>
            <person name="Hibbett D.S."/>
            <person name="Martin F."/>
            <person name="Nordberg H.P."/>
            <person name="Cantor M.N."/>
            <person name="Hua S.X."/>
        </authorList>
    </citation>
    <scope>NUCLEOTIDE SEQUENCE [LARGE SCALE GENOMIC DNA]</scope>
    <source>
        <strain evidence="3 4">ATCC 200175</strain>
    </source>
</reference>
<reference evidence="3" key="3">
    <citation type="submission" date="2015-02" db="EMBL/GenBank/DDBJ databases">
        <title>Evolutionary Origins and Diversification of the Mycorrhizal Mutualists.</title>
        <authorList>
            <consortium name="DOE Joint Genome Institute"/>
            <consortium name="Mycorrhizal Genomics Consortium"/>
            <person name="Kohler A."/>
            <person name="Kuo A."/>
            <person name="Nagy L.G."/>
            <person name="Floudas D."/>
            <person name="Copeland A."/>
            <person name="Barry K.W."/>
            <person name="Cichocki N."/>
            <person name="Veneault-Fourrey C."/>
            <person name="LaButti K."/>
            <person name="Lindquist E.A."/>
            <person name="Lipzen A."/>
            <person name="Lundell T."/>
            <person name="Morin E."/>
            <person name="Murat C."/>
            <person name="Riley R."/>
            <person name="Ohm R."/>
            <person name="Sun H."/>
            <person name="Tunlid A."/>
            <person name="Henrissat B."/>
            <person name="Grigoriev I.V."/>
            <person name="Hibbett D.S."/>
            <person name="Martin F."/>
        </authorList>
    </citation>
    <scope>NUCLEOTIDE SEQUENCE</scope>
    <source>
        <strain evidence="3 4">ATCC 200175</strain>
    </source>
</reference>
<evidence type="ECO:0000259" key="1">
    <source>
        <dbReference type="Pfam" id="PF26138"/>
    </source>
</evidence>
<protein>
    <recommendedName>
        <fullName evidence="1">DUF8040 domain-containing protein</fullName>
    </recommendedName>
</protein>
<evidence type="ECO:0000313" key="2">
    <source>
        <dbReference type="EMBL" id="KIJ07885.1"/>
    </source>
</evidence>
<feature type="domain" description="DUF8040" evidence="1">
    <location>
        <begin position="13"/>
        <end position="74"/>
    </location>
</feature>
<evidence type="ECO:0000313" key="4">
    <source>
        <dbReference type="Proteomes" id="UP000053647"/>
    </source>
</evidence>
<feature type="non-terminal residue" evidence="3">
    <location>
        <position position="1"/>
    </location>
</feature>
<feature type="non-terminal residue" evidence="3">
    <location>
        <position position="74"/>
    </location>
</feature>
<proteinExistence type="predicted"/>
<keyword evidence="4" id="KW-1185">Reference proteome</keyword>
<evidence type="ECO:0000313" key="3">
    <source>
        <dbReference type="EMBL" id="KIJ11230.1"/>
    </source>
</evidence>
<dbReference type="AlphaFoldDB" id="A0A0C9T6A3"/>
<organism evidence="3 4">
    <name type="scientific">Paxillus involutus ATCC 200175</name>
    <dbReference type="NCBI Taxonomy" id="664439"/>
    <lineage>
        <taxon>Eukaryota</taxon>
        <taxon>Fungi</taxon>
        <taxon>Dikarya</taxon>
        <taxon>Basidiomycota</taxon>
        <taxon>Agaricomycotina</taxon>
        <taxon>Agaricomycetes</taxon>
        <taxon>Agaricomycetidae</taxon>
        <taxon>Boletales</taxon>
        <taxon>Paxilineae</taxon>
        <taxon>Paxillaceae</taxon>
        <taxon>Paxillus</taxon>
    </lineage>
</organism>
<reference evidence="4" key="2">
    <citation type="submission" date="2015-01" db="EMBL/GenBank/DDBJ databases">
        <title>Evolutionary Origins and Diversification of the Mycorrhizal Mutualists.</title>
        <authorList>
            <consortium name="DOE Joint Genome Institute"/>
            <consortium name="Mycorrhizal Genomics Consortium"/>
            <person name="Kohler A."/>
            <person name="Kuo A."/>
            <person name="Nagy L.G."/>
            <person name="Floudas D."/>
            <person name="Copeland A."/>
            <person name="Barry K.W."/>
            <person name="Cichocki N."/>
            <person name="Veneault-Fourrey C."/>
            <person name="LaButti K."/>
            <person name="Lindquist E.A."/>
            <person name="Lipzen A."/>
            <person name="Lundell T."/>
            <person name="Morin E."/>
            <person name="Murat C."/>
            <person name="Riley R."/>
            <person name="Ohm R."/>
            <person name="Sun H."/>
            <person name="Tunlid A."/>
            <person name="Henrissat B."/>
            <person name="Grigoriev I.V."/>
            <person name="Hibbett D.S."/>
            <person name="Martin F."/>
        </authorList>
    </citation>
    <scope>NUCLEOTIDE SEQUENCE [LARGE SCALE GENOMIC DNA]</scope>
    <source>
        <strain evidence="2 4">ATCC 200175</strain>
    </source>
</reference>